<dbReference type="InterPro" id="IPR018303">
    <property type="entry name" value="ATPase_P-typ_P_site"/>
</dbReference>
<name>A0A8J3CG16_9BURK</name>
<dbReference type="Gene3D" id="3.40.50.1000">
    <property type="entry name" value="HAD superfamily/HAD-like"/>
    <property type="match status" value="1"/>
</dbReference>
<dbReference type="InterPro" id="IPR027256">
    <property type="entry name" value="P-typ_ATPase_IB"/>
</dbReference>
<dbReference type="Pfam" id="PF00702">
    <property type="entry name" value="Hydrolase"/>
    <property type="match status" value="1"/>
</dbReference>
<feature type="transmembrane region" description="Helical" evidence="15">
    <location>
        <begin position="707"/>
        <end position="729"/>
    </location>
</feature>
<dbReference type="InterPro" id="IPR023298">
    <property type="entry name" value="ATPase_P-typ_TM_dom_sf"/>
</dbReference>
<evidence type="ECO:0000256" key="5">
    <source>
        <dbReference type="ARBA" id="ARBA00022553"/>
    </source>
</evidence>
<feature type="transmembrane region" description="Helical" evidence="15">
    <location>
        <begin position="164"/>
        <end position="186"/>
    </location>
</feature>
<evidence type="ECO:0000256" key="11">
    <source>
        <dbReference type="ARBA" id="ARBA00022967"/>
    </source>
</evidence>
<dbReference type="RefSeq" id="WP_189491280.1">
    <property type="nucleotide sequence ID" value="NZ_BMZG01000003.1"/>
</dbReference>
<keyword evidence="18" id="KW-1185">Reference proteome</keyword>
<dbReference type="InterPro" id="IPR023214">
    <property type="entry name" value="HAD_sf"/>
</dbReference>
<dbReference type="PANTHER" id="PTHR43520">
    <property type="entry name" value="ATP7, ISOFORM B"/>
    <property type="match status" value="1"/>
</dbReference>
<dbReference type="GO" id="GO:0005507">
    <property type="term" value="F:copper ion binding"/>
    <property type="evidence" value="ECO:0007669"/>
    <property type="project" value="TreeGrafter"/>
</dbReference>
<protein>
    <submittedName>
        <fullName evidence="17">Cation-transporting P-type ATPase</fullName>
    </submittedName>
</protein>
<dbReference type="SFLD" id="SFLDF00027">
    <property type="entry name" value="p-type_atpase"/>
    <property type="match status" value="1"/>
</dbReference>
<evidence type="ECO:0000313" key="17">
    <source>
        <dbReference type="EMBL" id="GHA67972.1"/>
    </source>
</evidence>
<keyword evidence="12 15" id="KW-1133">Transmembrane helix</keyword>
<keyword evidence="11" id="KW-1278">Translocase</keyword>
<keyword evidence="8 15" id="KW-0547">Nucleotide-binding</keyword>
<feature type="transmembrane region" description="Helical" evidence="15">
    <location>
        <begin position="681"/>
        <end position="701"/>
    </location>
</feature>
<feature type="transmembrane region" description="Helical" evidence="15">
    <location>
        <begin position="134"/>
        <end position="152"/>
    </location>
</feature>
<evidence type="ECO:0000259" key="16">
    <source>
        <dbReference type="PROSITE" id="PS50846"/>
    </source>
</evidence>
<keyword evidence="9 15" id="KW-0067">ATP-binding</keyword>
<reference evidence="17" key="1">
    <citation type="journal article" date="2014" name="Int. J. Syst. Evol. Microbiol.">
        <title>Complete genome sequence of Corynebacterium casei LMG S-19264T (=DSM 44701T), isolated from a smear-ripened cheese.</title>
        <authorList>
            <consortium name="US DOE Joint Genome Institute (JGI-PGF)"/>
            <person name="Walter F."/>
            <person name="Albersmeier A."/>
            <person name="Kalinowski J."/>
            <person name="Ruckert C."/>
        </authorList>
    </citation>
    <scope>NUCLEOTIDE SEQUENCE</scope>
    <source>
        <strain evidence="17">KCTC 32501</strain>
    </source>
</reference>
<feature type="transmembrane region" description="Helical" evidence="15">
    <location>
        <begin position="192"/>
        <end position="210"/>
    </location>
</feature>
<dbReference type="Pfam" id="PF00403">
    <property type="entry name" value="HMA"/>
    <property type="match status" value="1"/>
</dbReference>
<dbReference type="InterPro" id="IPR036412">
    <property type="entry name" value="HAD-like_sf"/>
</dbReference>
<keyword evidence="4 15" id="KW-1003">Cell membrane</keyword>
<feature type="transmembrane region" description="Helical" evidence="15">
    <location>
        <begin position="96"/>
        <end position="114"/>
    </location>
</feature>
<dbReference type="PRINTS" id="PR00119">
    <property type="entry name" value="CATATPASE"/>
</dbReference>
<accession>A0A8J3CG16</accession>
<dbReference type="PROSITE" id="PS00154">
    <property type="entry name" value="ATPASE_E1_E2"/>
    <property type="match status" value="1"/>
</dbReference>
<evidence type="ECO:0000256" key="8">
    <source>
        <dbReference type="ARBA" id="ARBA00022741"/>
    </source>
</evidence>
<dbReference type="PANTHER" id="PTHR43520:SF5">
    <property type="entry name" value="CATION-TRANSPORTING P-TYPE ATPASE-RELATED"/>
    <property type="match status" value="1"/>
</dbReference>
<dbReference type="SUPFAM" id="SSF55008">
    <property type="entry name" value="HMA, heavy metal-associated domain"/>
    <property type="match status" value="1"/>
</dbReference>
<evidence type="ECO:0000256" key="9">
    <source>
        <dbReference type="ARBA" id="ARBA00022840"/>
    </source>
</evidence>
<dbReference type="NCBIfam" id="TIGR01511">
    <property type="entry name" value="ATPase-IB1_Cu"/>
    <property type="match status" value="1"/>
</dbReference>
<dbReference type="SFLD" id="SFLDG00002">
    <property type="entry name" value="C1.7:_P-type_atpase_like"/>
    <property type="match status" value="1"/>
</dbReference>
<evidence type="ECO:0000256" key="4">
    <source>
        <dbReference type="ARBA" id="ARBA00022475"/>
    </source>
</evidence>
<keyword evidence="13" id="KW-0406">Ion transport</keyword>
<keyword evidence="14 15" id="KW-0472">Membrane</keyword>
<evidence type="ECO:0000256" key="13">
    <source>
        <dbReference type="ARBA" id="ARBA00023065"/>
    </source>
</evidence>
<dbReference type="GO" id="GO:0005886">
    <property type="term" value="C:plasma membrane"/>
    <property type="evidence" value="ECO:0007669"/>
    <property type="project" value="UniProtKB-SubCell"/>
</dbReference>
<dbReference type="GO" id="GO:0005524">
    <property type="term" value="F:ATP binding"/>
    <property type="evidence" value="ECO:0007669"/>
    <property type="project" value="UniProtKB-UniRule"/>
</dbReference>
<dbReference type="InterPro" id="IPR036163">
    <property type="entry name" value="HMA_dom_sf"/>
</dbReference>
<comment type="subcellular location">
    <subcellularLocation>
        <location evidence="1">Cell membrane</location>
        <topology evidence="1">Multi-pass membrane protein</topology>
    </subcellularLocation>
</comment>
<dbReference type="InterPro" id="IPR006121">
    <property type="entry name" value="HMA_dom"/>
</dbReference>
<comment type="caution">
    <text evidence="17">The sequence shown here is derived from an EMBL/GenBank/DDBJ whole genome shotgun (WGS) entry which is preliminary data.</text>
</comment>
<dbReference type="Gene3D" id="3.30.70.100">
    <property type="match status" value="1"/>
</dbReference>
<dbReference type="GO" id="GO:0043682">
    <property type="term" value="F:P-type divalent copper transporter activity"/>
    <property type="evidence" value="ECO:0007669"/>
    <property type="project" value="TreeGrafter"/>
</dbReference>
<dbReference type="SUPFAM" id="SSF56784">
    <property type="entry name" value="HAD-like"/>
    <property type="match status" value="1"/>
</dbReference>
<keyword evidence="5" id="KW-0597">Phosphoprotein</keyword>
<dbReference type="InterPro" id="IPR001757">
    <property type="entry name" value="P_typ_ATPase"/>
</dbReference>
<sequence>MSQTLSENRLLDIRLRLAGVACVACTDLIEQDLKTVDGIHSISANYTLRRAFIQIDPSRTSAQSLIERIEKLGYHAYPEQQSQTSESEKKQIKRELLRLLVALLMLMQSMMYMYPFYTNSEHEMDGQIISLLKWANLVMTLPVMFFCATPIFKGAWAELRLKRLGMDTPVSFALIAAFIASVYATLTQSGHVYFDSITMFVTLLLLSRYIQLKALTKASAYLTEVLTHTQRFAEKIRNYPQDKSVALIPAHELYVGDVVFIASGETVPADSVVIEGRTACSQALLTGESAPINKSEGDTLLAGSTNVEQGVYARVTAERGASELDAIERLAQQSAMHKPELMQVAEQVSRYFLYGLVAVCVIAAEYWYLVDASRVLPVVISILIITCPCALALAIPTVMTAAASALARHHVLAIKPEALEKLSKVTTYAFDKTGTLTEDVQTLERIVLTEAATQDDWSDDEALQIAATLENASRHPIALALRKALQAKQIPERVDDVSEMVLHVGQGVTGTINGHRYRLGKPQFASADVSDIPQASGRSVALLALDDGAPIAWFILSDQTRLHAKPLIQALQKSNDVILISGDKSDVVQPFAKSIGIEVIYANSTPLDKLVRIKNLQKQGHIVAMTGDGINDAPVLQQADIAIAMGHGSSLTQMQADFIVQSGNLNDVYAMHVITQRTRRLMWQNLAWAVLYNAIAIPLAVTNNVTPLAASIGMAVSSLIVVGNALRVLRPIKFLD</sequence>
<feature type="transmembrane region" description="Helical" evidence="15">
    <location>
        <begin position="351"/>
        <end position="369"/>
    </location>
</feature>
<dbReference type="PROSITE" id="PS50846">
    <property type="entry name" value="HMA_2"/>
    <property type="match status" value="1"/>
</dbReference>
<dbReference type="InterPro" id="IPR044492">
    <property type="entry name" value="P_typ_ATPase_HD_dom"/>
</dbReference>
<dbReference type="InterPro" id="IPR059000">
    <property type="entry name" value="ATPase_P-type_domA"/>
</dbReference>
<dbReference type="PROSITE" id="PS01047">
    <property type="entry name" value="HMA_1"/>
    <property type="match status" value="1"/>
</dbReference>
<evidence type="ECO:0000256" key="1">
    <source>
        <dbReference type="ARBA" id="ARBA00004651"/>
    </source>
</evidence>
<evidence type="ECO:0000256" key="10">
    <source>
        <dbReference type="ARBA" id="ARBA00022842"/>
    </source>
</evidence>
<dbReference type="Gene3D" id="3.40.1110.10">
    <property type="entry name" value="Calcium-transporting ATPase, cytoplasmic domain N"/>
    <property type="match status" value="1"/>
</dbReference>
<keyword evidence="6 15" id="KW-0812">Transmembrane</keyword>
<dbReference type="SUPFAM" id="SSF81653">
    <property type="entry name" value="Calcium ATPase, transduction domain A"/>
    <property type="match status" value="1"/>
</dbReference>
<feature type="domain" description="HMA" evidence="16">
    <location>
        <begin position="11"/>
        <end position="77"/>
    </location>
</feature>
<dbReference type="Proteomes" id="UP000614287">
    <property type="component" value="Unassembled WGS sequence"/>
</dbReference>
<proteinExistence type="inferred from homology"/>
<dbReference type="NCBIfam" id="TIGR01494">
    <property type="entry name" value="ATPase_P-type"/>
    <property type="match status" value="1"/>
</dbReference>
<evidence type="ECO:0000256" key="15">
    <source>
        <dbReference type="RuleBase" id="RU362081"/>
    </source>
</evidence>
<dbReference type="Gene3D" id="2.70.150.10">
    <property type="entry name" value="Calcium-transporting ATPase, cytoplasmic transduction domain A"/>
    <property type="match status" value="1"/>
</dbReference>
<keyword evidence="10" id="KW-0460">Magnesium</keyword>
<keyword evidence="3" id="KW-0813">Transport</keyword>
<dbReference type="SUPFAM" id="SSF81665">
    <property type="entry name" value="Calcium ATPase, transmembrane domain M"/>
    <property type="match status" value="1"/>
</dbReference>
<reference evidence="17" key="2">
    <citation type="submission" date="2020-09" db="EMBL/GenBank/DDBJ databases">
        <authorList>
            <person name="Sun Q."/>
            <person name="Kim S."/>
        </authorList>
    </citation>
    <scope>NUCLEOTIDE SEQUENCE</scope>
    <source>
        <strain evidence="17">KCTC 32501</strain>
    </source>
</reference>
<evidence type="ECO:0000256" key="6">
    <source>
        <dbReference type="ARBA" id="ARBA00022692"/>
    </source>
</evidence>
<feature type="transmembrane region" description="Helical" evidence="15">
    <location>
        <begin position="375"/>
        <end position="399"/>
    </location>
</feature>
<evidence type="ECO:0000256" key="14">
    <source>
        <dbReference type="ARBA" id="ARBA00023136"/>
    </source>
</evidence>
<dbReference type="AlphaFoldDB" id="A0A8J3CG16"/>
<dbReference type="SFLD" id="SFLDS00003">
    <property type="entry name" value="Haloacid_Dehalogenase"/>
    <property type="match status" value="1"/>
</dbReference>
<dbReference type="GO" id="GO:0016887">
    <property type="term" value="F:ATP hydrolysis activity"/>
    <property type="evidence" value="ECO:0007669"/>
    <property type="project" value="InterPro"/>
</dbReference>
<evidence type="ECO:0000256" key="7">
    <source>
        <dbReference type="ARBA" id="ARBA00022723"/>
    </source>
</evidence>
<evidence type="ECO:0000313" key="18">
    <source>
        <dbReference type="Proteomes" id="UP000614287"/>
    </source>
</evidence>
<gene>
    <name evidence="17" type="ORF">GCM10009007_05640</name>
</gene>
<dbReference type="Pfam" id="PF00122">
    <property type="entry name" value="E1-E2_ATPase"/>
    <property type="match status" value="1"/>
</dbReference>
<evidence type="ECO:0000256" key="2">
    <source>
        <dbReference type="ARBA" id="ARBA00006024"/>
    </source>
</evidence>
<dbReference type="GO" id="GO:0055070">
    <property type="term" value="P:copper ion homeostasis"/>
    <property type="evidence" value="ECO:0007669"/>
    <property type="project" value="TreeGrafter"/>
</dbReference>
<organism evidence="17 18">
    <name type="scientific">Formosimonas limnophila</name>
    <dbReference type="NCBI Taxonomy" id="1384487"/>
    <lineage>
        <taxon>Bacteria</taxon>
        <taxon>Pseudomonadati</taxon>
        <taxon>Pseudomonadota</taxon>
        <taxon>Betaproteobacteria</taxon>
        <taxon>Burkholderiales</taxon>
        <taxon>Burkholderiaceae</taxon>
        <taxon>Formosimonas</taxon>
    </lineage>
</organism>
<comment type="similarity">
    <text evidence="2 15">Belongs to the cation transport ATPase (P-type) (TC 3.A.3) family. Type IB subfamily.</text>
</comment>
<dbReference type="InterPro" id="IPR023299">
    <property type="entry name" value="ATPase_P-typ_cyto_dom_N"/>
</dbReference>
<keyword evidence="7 15" id="KW-0479">Metal-binding</keyword>
<dbReference type="InterPro" id="IPR008250">
    <property type="entry name" value="ATPase_P-typ_transduc_dom_A_sf"/>
</dbReference>
<dbReference type="CDD" id="cd00371">
    <property type="entry name" value="HMA"/>
    <property type="match status" value="1"/>
</dbReference>
<evidence type="ECO:0000256" key="3">
    <source>
        <dbReference type="ARBA" id="ARBA00022448"/>
    </source>
</evidence>
<evidence type="ECO:0000256" key="12">
    <source>
        <dbReference type="ARBA" id="ARBA00022989"/>
    </source>
</evidence>
<dbReference type="NCBIfam" id="TIGR01525">
    <property type="entry name" value="ATPase-IB_hvy"/>
    <property type="match status" value="1"/>
</dbReference>
<dbReference type="InterPro" id="IPR017969">
    <property type="entry name" value="Heavy-metal-associated_CS"/>
</dbReference>
<dbReference type="EMBL" id="BMZG01000003">
    <property type="protein sequence ID" value="GHA67972.1"/>
    <property type="molecule type" value="Genomic_DNA"/>
</dbReference>